<feature type="transmembrane region" description="Helical" evidence="2">
    <location>
        <begin position="266"/>
        <end position="287"/>
    </location>
</feature>
<evidence type="ECO:0000313" key="4">
    <source>
        <dbReference type="Proteomes" id="UP000321617"/>
    </source>
</evidence>
<dbReference type="Proteomes" id="UP000321617">
    <property type="component" value="Unassembled WGS sequence"/>
</dbReference>
<feature type="compositionally biased region" description="Basic residues" evidence="1">
    <location>
        <begin position="366"/>
        <end position="397"/>
    </location>
</feature>
<dbReference type="SUPFAM" id="SSF103481">
    <property type="entry name" value="Multidrug resistance efflux transporter EmrE"/>
    <property type="match status" value="1"/>
</dbReference>
<comment type="caution">
    <text evidence="3">The sequence shown here is derived from an EMBL/GenBank/DDBJ whole genome shotgun (WGS) entry which is preliminary data.</text>
</comment>
<evidence type="ECO:0000256" key="2">
    <source>
        <dbReference type="SAM" id="Phobius"/>
    </source>
</evidence>
<protein>
    <submittedName>
        <fullName evidence="3">Drug/metabolite transporter (DMT)-like permease</fullName>
    </submittedName>
</protein>
<feature type="compositionally biased region" description="Basic and acidic residues" evidence="1">
    <location>
        <begin position="336"/>
        <end position="345"/>
    </location>
</feature>
<feature type="transmembrane region" description="Helical" evidence="2">
    <location>
        <begin position="115"/>
        <end position="132"/>
    </location>
</feature>
<feature type="compositionally biased region" description="Basic residues" evidence="1">
    <location>
        <begin position="11"/>
        <end position="21"/>
    </location>
</feature>
<feature type="region of interest" description="Disordered" evidence="1">
    <location>
        <begin position="1"/>
        <end position="26"/>
    </location>
</feature>
<feature type="transmembrane region" description="Helical" evidence="2">
    <location>
        <begin position="236"/>
        <end position="254"/>
    </location>
</feature>
<feature type="transmembrane region" description="Helical" evidence="2">
    <location>
        <begin position="90"/>
        <end position="109"/>
    </location>
</feature>
<gene>
    <name evidence="3" type="ORF">LX16_4852</name>
</gene>
<keyword evidence="2" id="KW-0812">Transmembrane</keyword>
<dbReference type="PANTHER" id="PTHR40761">
    <property type="entry name" value="CONSERVED INTEGRAL MEMBRANE ALANINE VALINE AND LEUCINE RICH PROTEIN-RELATED"/>
    <property type="match status" value="1"/>
</dbReference>
<feature type="region of interest" description="Disordered" evidence="1">
    <location>
        <begin position="321"/>
        <end position="397"/>
    </location>
</feature>
<feature type="transmembrane region" description="Helical" evidence="2">
    <location>
        <begin position="204"/>
        <end position="224"/>
    </location>
</feature>
<feature type="transmembrane region" description="Helical" evidence="2">
    <location>
        <begin position="144"/>
        <end position="161"/>
    </location>
</feature>
<dbReference type="InterPro" id="IPR037185">
    <property type="entry name" value="EmrE-like"/>
</dbReference>
<keyword evidence="2" id="KW-1133">Transmembrane helix</keyword>
<proteinExistence type="predicted"/>
<accession>A0A562UQ01</accession>
<dbReference type="AlphaFoldDB" id="A0A562UQ01"/>
<keyword evidence="4" id="KW-1185">Reference proteome</keyword>
<sequence>MCRVPISPRLTGRHPKPTRCRRSLDKEPTDAPLTALVTADTVTWQVVAAVVGAWAIAIGAAAQEQPATAASGHAVGRLGLVTQLLRSPRWLWGGAITVAGMILHLAALTNAPLTVIQPLGISGLLVAVWVSARWRARRLTRLEIAGAIAVTAGLTGLVGALPHDTSTAPRIGDTELLWLSAVIVPLSLVTTLSAARMSPRWRAGILAAVAGTCFGVTAALVRVVAHRLPEDPAQLWHWRTAVAVYLLCVGGLLLQNAYRAGHFGMSYSLLLISDPVVAAAVGVVFLGEALPGTVPGAVVATVSAVVTAAGVAVLARRARAPGDRPLDPTHVPTDPSVKEYHDVRPDVPSAGPARPVVPGAADRRTPNPHRHRHLPAGRQRRGLLHAPARHRTGGTWQ</sequence>
<evidence type="ECO:0000313" key="3">
    <source>
        <dbReference type="EMBL" id="TWJ07693.1"/>
    </source>
</evidence>
<dbReference type="NCBIfam" id="NF038012">
    <property type="entry name" value="DMT_1"/>
    <property type="match status" value="1"/>
</dbReference>
<dbReference type="PANTHER" id="PTHR40761:SF1">
    <property type="entry name" value="CONSERVED INTEGRAL MEMBRANE ALANINE VALINE AND LEUCINE RICH PROTEIN-RELATED"/>
    <property type="match status" value="1"/>
</dbReference>
<feature type="transmembrane region" description="Helical" evidence="2">
    <location>
        <begin position="176"/>
        <end position="195"/>
    </location>
</feature>
<reference evidence="3 4" key="1">
    <citation type="journal article" date="2013" name="Stand. Genomic Sci.">
        <title>Genomic Encyclopedia of Type Strains, Phase I: The one thousand microbial genomes (KMG-I) project.</title>
        <authorList>
            <person name="Kyrpides N.C."/>
            <person name="Woyke T."/>
            <person name="Eisen J.A."/>
            <person name="Garrity G."/>
            <person name="Lilburn T.G."/>
            <person name="Beck B.J."/>
            <person name="Whitman W.B."/>
            <person name="Hugenholtz P."/>
            <person name="Klenk H.P."/>
        </authorList>
    </citation>
    <scope>NUCLEOTIDE SEQUENCE [LARGE SCALE GENOMIC DNA]</scope>
    <source>
        <strain evidence="3 4">DSM 45044</strain>
    </source>
</reference>
<organism evidence="3 4">
    <name type="scientific">Stackebrandtia albiflava</name>
    <dbReference type="NCBI Taxonomy" id="406432"/>
    <lineage>
        <taxon>Bacteria</taxon>
        <taxon>Bacillati</taxon>
        <taxon>Actinomycetota</taxon>
        <taxon>Actinomycetes</taxon>
        <taxon>Glycomycetales</taxon>
        <taxon>Glycomycetaceae</taxon>
        <taxon>Stackebrandtia</taxon>
    </lineage>
</organism>
<evidence type="ECO:0000256" key="1">
    <source>
        <dbReference type="SAM" id="MobiDB-lite"/>
    </source>
</evidence>
<feature type="transmembrane region" description="Helical" evidence="2">
    <location>
        <begin position="293"/>
        <end position="315"/>
    </location>
</feature>
<feature type="compositionally biased region" description="Low complexity" evidence="1">
    <location>
        <begin position="347"/>
        <end position="360"/>
    </location>
</feature>
<dbReference type="EMBL" id="VLLL01000010">
    <property type="protein sequence ID" value="TWJ07693.1"/>
    <property type="molecule type" value="Genomic_DNA"/>
</dbReference>
<name>A0A562UQ01_9ACTN</name>
<keyword evidence="2" id="KW-0472">Membrane</keyword>